<dbReference type="OrthoDB" id="8896614at2"/>
<gene>
    <name evidence="3" type="ORF">AQPW35_36420</name>
</gene>
<comment type="caution">
    <text evidence="3">The sequence shown here is derived from an EMBL/GenBank/DDBJ whole genome shotgun (WGS) entry which is preliminary data.</text>
</comment>
<dbReference type="InterPro" id="IPR013424">
    <property type="entry name" value="Ice-binding_C"/>
</dbReference>
<dbReference type="RefSeq" id="WP_137734290.1">
    <property type="nucleotide sequence ID" value="NZ_BJCL01000010.1"/>
</dbReference>
<keyword evidence="1" id="KW-0732">Signal</keyword>
<organism evidence="3 4">
    <name type="scientific">Pseudaquabacterium pictum</name>
    <dbReference type="NCBI Taxonomy" id="2315236"/>
    <lineage>
        <taxon>Bacteria</taxon>
        <taxon>Pseudomonadati</taxon>
        <taxon>Pseudomonadota</taxon>
        <taxon>Betaproteobacteria</taxon>
        <taxon>Burkholderiales</taxon>
        <taxon>Sphaerotilaceae</taxon>
        <taxon>Pseudaquabacterium</taxon>
    </lineage>
</organism>
<keyword evidence="4" id="KW-1185">Reference proteome</keyword>
<dbReference type="Gene3D" id="2.60.120.200">
    <property type="match status" value="1"/>
</dbReference>
<dbReference type="Pfam" id="PF07589">
    <property type="entry name" value="PEP-CTERM"/>
    <property type="match status" value="1"/>
</dbReference>
<dbReference type="Proteomes" id="UP000301751">
    <property type="component" value="Unassembled WGS sequence"/>
</dbReference>
<reference evidence="4" key="1">
    <citation type="submission" date="2019-03" db="EMBL/GenBank/DDBJ databases">
        <title>Aquabacterium pictum sp.nov., the first bacteriochlorophyll a-containing freshwater bacterium in the genus Aquabacterium of the class Betaproteobacteria.</title>
        <authorList>
            <person name="Hirose S."/>
            <person name="Tank M."/>
            <person name="Hara E."/>
            <person name="Tamaki H."/>
            <person name="Takaichi S."/>
            <person name="Haruta S."/>
            <person name="Hanada S."/>
        </authorList>
    </citation>
    <scope>NUCLEOTIDE SEQUENCE [LARGE SCALE GENOMIC DNA]</scope>
    <source>
        <strain evidence="4">W35</strain>
    </source>
</reference>
<accession>A0A480AT34</accession>
<feature type="chain" id="PRO_5019832712" description="Ice-binding protein C-terminal domain-containing protein" evidence="1">
    <location>
        <begin position="27"/>
        <end position="287"/>
    </location>
</feature>
<feature type="domain" description="Ice-binding protein C-terminal" evidence="2">
    <location>
        <begin position="260"/>
        <end position="284"/>
    </location>
</feature>
<dbReference type="AlphaFoldDB" id="A0A480AT34"/>
<feature type="signal peptide" evidence="1">
    <location>
        <begin position="1"/>
        <end position="26"/>
    </location>
</feature>
<sequence length="287" mass="29110">MQRPSHCLSSLLAALALAAALPGAHAQQGVNLTAGPVDYTTWNLFGSAVAANSTPGNGFTYSLLDLTLPGSNGQAGAAFAPTALLLDFNQAFRFDFNWYITAGAAPNNLRGDGLTFTLSTAPAVGGGGSDLGYAGQHGTSVAMAIDTFNFDDEPASPSLQLLAGGSTTPLAVTNTDLGDSIRDSDGQWFGSLAFNPSGNSDHAGVLVARIDHVTLGSFSVQTDVDFNALGLAGAAVFYGFTASNGAASDGHATSWGAALPVPEPQTWAMLLAGLGAVGWMARRRAAG</sequence>
<dbReference type="InterPro" id="IPR013320">
    <property type="entry name" value="ConA-like_dom_sf"/>
</dbReference>
<proteinExistence type="predicted"/>
<evidence type="ECO:0000256" key="1">
    <source>
        <dbReference type="SAM" id="SignalP"/>
    </source>
</evidence>
<dbReference type="NCBIfam" id="TIGR02595">
    <property type="entry name" value="PEP_CTERM"/>
    <property type="match status" value="1"/>
</dbReference>
<dbReference type="EMBL" id="BJCL01000010">
    <property type="protein sequence ID" value="GCL64561.1"/>
    <property type="molecule type" value="Genomic_DNA"/>
</dbReference>
<evidence type="ECO:0000259" key="2">
    <source>
        <dbReference type="Pfam" id="PF07589"/>
    </source>
</evidence>
<dbReference type="SUPFAM" id="SSF49899">
    <property type="entry name" value="Concanavalin A-like lectins/glucanases"/>
    <property type="match status" value="1"/>
</dbReference>
<evidence type="ECO:0000313" key="3">
    <source>
        <dbReference type="EMBL" id="GCL64561.1"/>
    </source>
</evidence>
<name>A0A480AT34_9BURK</name>
<evidence type="ECO:0000313" key="4">
    <source>
        <dbReference type="Proteomes" id="UP000301751"/>
    </source>
</evidence>
<dbReference type="NCBIfam" id="NF035944">
    <property type="entry name" value="PEPxxWA-CTERM"/>
    <property type="match status" value="1"/>
</dbReference>
<protein>
    <recommendedName>
        <fullName evidence="2">Ice-binding protein C-terminal domain-containing protein</fullName>
    </recommendedName>
</protein>